<dbReference type="InterPro" id="IPR036291">
    <property type="entry name" value="NAD(P)-bd_dom_sf"/>
</dbReference>
<dbReference type="PANTHER" id="PTHR43245:SF13">
    <property type="entry name" value="UDP-D-APIOSE_UDP-D-XYLOSE SYNTHASE 2"/>
    <property type="match status" value="1"/>
</dbReference>
<dbReference type="Proteomes" id="UP000664277">
    <property type="component" value="Unassembled WGS sequence"/>
</dbReference>
<dbReference type="EMBL" id="JAFLCK010000035">
    <property type="protein sequence ID" value="MBN8662286.1"/>
    <property type="molecule type" value="Genomic_DNA"/>
</dbReference>
<name>A0A8J7TNN6_9BACT</name>
<evidence type="ECO:0000313" key="2">
    <source>
        <dbReference type="EMBL" id="MBN8662286.1"/>
    </source>
</evidence>
<dbReference type="InterPro" id="IPR001509">
    <property type="entry name" value="Epimerase_deHydtase"/>
</dbReference>
<dbReference type="Gene3D" id="3.40.50.720">
    <property type="entry name" value="NAD(P)-binding Rossmann-like Domain"/>
    <property type="match status" value="1"/>
</dbReference>
<dbReference type="AlphaFoldDB" id="A0A8J7TNN6"/>
<dbReference type="SUPFAM" id="SSF51735">
    <property type="entry name" value="NAD(P)-binding Rossmann-fold domains"/>
    <property type="match status" value="1"/>
</dbReference>
<protein>
    <submittedName>
        <fullName evidence="2">NAD-dependent epimerase/dehydratase family protein</fullName>
    </submittedName>
</protein>
<evidence type="ECO:0000313" key="3">
    <source>
        <dbReference type="Proteomes" id="UP000664277"/>
    </source>
</evidence>
<accession>A0A8J7TNN6</accession>
<organism evidence="2 3">
    <name type="scientific">Candidatus Obscuribacter phosphatis</name>
    <dbReference type="NCBI Taxonomy" id="1906157"/>
    <lineage>
        <taxon>Bacteria</taxon>
        <taxon>Bacillati</taxon>
        <taxon>Candidatus Melainabacteria</taxon>
        <taxon>Candidatus Obscuribacterales</taxon>
        <taxon>Candidatus Obscuribacteraceae</taxon>
        <taxon>Candidatus Obscuribacter</taxon>
    </lineage>
</organism>
<dbReference type="PANTHER" id="PTHR43245">
    <property type="entry name" value="BIFUNCTIONAL POLYMYXIN RESISTANCE PROTEIN ARNA"/>
    <property type="match status" value="1"/>
</dbReference>
<gene>
    <name evidence="2" type="ORF">J0M35_18090</name>
</gene>
<reference evidence="2" key="1">
    <citation type="submission" date="2021-02" db="EMBL/GenBank/DDBJ databases">
        <title>Genome-Resolved Metagenomics of a Microbial Community Performing Photosynthetic Biological Nutrient Removal.</title>
        <authorList>
            <person name="Mcdaniel E.A."/>
        </authorList>
    </citation>
    <scope>NUCLEOTIDE SEQUENCE</scope>
    <source>
        <strain evidence="2">UWPOB_OBS1</strain>
    </source>
</reference>
<dbReference type="InterPro" id="IPR050177">
    <property type="entry name" value="Lipid_A_modif_metabolic_enz"/>
</dbReference>
<dbReference type="Pfam" id="PF01370">
    <property type="entry name" value="Epimerase"/>
    <property type="match status" value="1"/>
</dbReference>
<comment type="caution">
    <text evidence="2">The sequence shown here is derived from an EMBL/GenBank/DDBJ whole genome shotgun (WGS) entry which is preliminary data.</text>
</comment>
<sequence length="338" mass="37231">MNILIIGGTKFLGRHLVKAALAKGHAITIFHRGLTNPGLFAHTSIRETIGDRKKKQDLDKLEAHYDCVIDTCGYEPEDIELSVEALKAKTKNYLFVSTISVYQTKFGVDIDEESALVEQPKAPEAPNYATQKALCESILAKHLDKDKFLIVRPGLIVGPHDPTDRFTYWIRRVRQGGVILAPGNRDRAVQFIDVRDLADFLIALAEKQCTGIYNAVGPGLKLTMGTFLDTALETLYGNASVKSGKHLSKPAKLKWVSEENLEQAGITAWMEMPLWLPEASDLQSMMLVSTDKAAQAGLKWRPLAETIAAVNEWDQARGSIALNAGLSAEKEVKALSSF</sequence>
<feature type="domain" description="NAD-dependent epimerase/dehydratase" evidence="1">
    <location>
        <begin position="3"/>
        <end position="214"/>
    </location>
</feature>
<proteinExistence type="predicted"/>
<evidence type="ECO:0000259" key="1">
    <source>
        <dbReference type="Pfam" id="PF01370"/>
    </source>
</evidence>